<dbReference type="EMBL" id="ML735418">
    <property type="protein sequence ID" value="KAE8384012.1"/>
    <property type="molecule type" value="Genomic_DNA"/>
</dbReference>
<feature type="signal peptide" evidence="1">
    <location>
        <begin position="1"/>
        <end position="32"/>
    </location>
</feature>
<protein>
    <recommendedName>
        <fullName evidence="3">C2H2-type domain-containing protein</fullName>
    </recommendedName>
</protein>
<evidence type="ECO:0000256" key="1">
    <source>
        <dbReference type="SAM" id="SignalP"/>
    </source>
</evidence>
<evidence type="ECO:0000313" key="2">
    <source>
        <dbReference type="EMBL" id="KAE8384012.1"/>
    </source>
</evidence>
<dbReference type="Proteomes" id="UP000326877">
    <property type="component" value="Unassembled WGS sequence"/>
</dbReference>
<evidence type="ECO:0008006" key="3">
    <source>
        <dbReference type="Google" id="ProtNLM"/>
    </source>
</evidence>
<reference evidence="2" key="1">
    <citation type="submission" date="2019-04" db="EMBL/GenBank/DDBJ databases">
        <title>Friends and foes A comparative genomics studyof 23 Aspergillus species from section Flavi.</title>
        <authorList>
            <consortium name="DOE Joint Genome Institute"/>
            <person name="Kjaerbolling I."/>
            <person name="Vesth T."/>
            <person name="Frisvad J.C."/>
            <person name="Nybo J.L."/>
            <person name="Theobald S."/>
            <person name="Kildgaard S."/>
            <person name="Isbrandt T."/>
            <person name="Kuo A."/>
            <person name="Sato A."/>
            <person name="Lyhne E.K."/>
            <person name="Kogle M.E."/>
            <person name="Wiebenga A."/>
            <person name="Kun R.S."/>
            <person name="Lubbers R.J."/>
            <person name="Makela M.R."/>
            <person name="Barry K."/>
            <person name="Chovatia M."/>
            <person name="Clum A."/>
            <person name="Daum C."/>
            <person name="Haridas S."/>
            <person name="He G."/>
            <person name="LaButti K."/>
            <person name="Lipzen A."/>
            <person name="Mondo S."/>
            <person name="Riley R."/>
            <person name="Salamov A."/>
            <person name="Simmons B.A."/>
            <person name="Magnuson J.K."/>
            <person name="Henrissat B."/>
            <person name="Mortensen U.H."/>
            <person name="Larsen T.O."/>
            <person name="Devries R.P."/>
            <person name="Grigoriev I.V."/>
            <person name="Machida M."/>
            <person name="Baker S.E."/>
            <person name="Andersen M.R."/>
        </authorList>
    </citation>
    <scope>NUCLEOTIDE SEQUENCE [LARGE SCALE GENOMIC DNA]</scope>
    <source>
        <strain evidence="2">IBT 14317</strain>
    </source>
</reference>
<accession>A0A5N7BQC8</accession>
<gene>
    <name evidence="2" type="ORF">BDV23DRAFT_167707</name>
</gene>
<name>A0A5N7BQC8_PETAA</name>
<sequence length="200" mass="23084">MLLNLPIFLIYISDWSLLVCTIHQTAIHPSKAQDHLAAHYLNQSYYTDQINALHLPTIQHIHQAMRAREPIAPIETLAPPMPAYQCRVHGCHTLALTRRKLNHHLSRIHRQFGTANQACYQQSCWVQTLDHLRYIFRVHQPMDSPPQSLIQTQIATSPDPDQLASQFLHSHRALEQHLATKRVFRVYGTPDEANSFHLET</sequence>
<feature type="chain" id="PRO_5025069875" description="C2H2-type domain-containing protein" evidence="1">
    <location>
        <begin position="33"/>
        <end position="200"/>
    </location>
</feature>
<organism evidence="2">
    <name type="scientific">Petromyces alliaceus</name>
    <name type="common">Aspergillus alliaceus</name>
    <dbReference type="NCBI Taxonomy" id="209559"/>
    <lineage>
        <taxon>Eukaryota</taxon>
        <taxon>Fungi</taxon>
        <taxon>Dikarya</taxon>
        <taxon>Ascomycota</taxon>
        <taxon>Pezizomycotina</taxon>
        <taxon>Eurotiomycetes</taxon>
        <taxon>Eurotiomycetidae</taxon>
        <taxon>Eurotiales</taxon>
        <taxon>Aspergillaceae</taxon>
        <taxon>Aspergillus</taxon>
        <taxon>Aspergillus subgen. Circumdati</taxon>
    </lineage>
</organism>
<keyword evidence="1" id="KW-0732">Signal</keyword>
<proteinExistence type="predicted"/>
<dbReference type="AlphaFoldDB" id="A0A5N7BQC8"/>